<name>A0A6J4NRV5_9CYAN</name>
<proteinExistence type="predicted"/>
<sequence length="61" mass="7119">MPPSSETKFYQKDFTRDRQQPLICRNRREKPQYLYNHSLAGIAHKSNLLTCPAQLSPDISQ</sequence>
<dbReference type="EMBL" id="CADCTZ010001409">
    <property type="protein sequence ID" value="CAA9395997.1"/>
    <property type="molecule type" value="Genomic_DNA"/>
</dbReference>
<protein>
    <submittedName>
        <fullName evidence="1">Uncharacterized protein</fullName>
    </submittedName>
</protein>
<reference evidence="1" key="1">
    <citation type="submission" date="2020-02" db="EMBL/GenBank/DDBJ databases">
        <authorList>
            <person name="Meier V. D."/>
        </authorList>
    </citation>
    <scope>NUCLEOTIDE SEQUENCE</scope>
    <source>
        <strain evidence="1">AVDCRST_MAG84</strain>
    </source>
</reference>
<evidence type="ECO:0000313" key="1">
    <source>
        <dbReference type="EMBL" id="CAA9395997.1"/>
    </source>
</evidence>
<accession>A0A6J4NRV5</accession>
<gene>
    <name evidence="1" type="ORF">AVDCRST_MAG84-5863</name>
</gene>
<dbReference type="AlphaFoldDB" id="A0A6J4NRV5"/>
<organism evidence="1">
    <name type="scientific">uncultured Microcoleus sp</name>
    <dbReference type="NCBI Taxonomy" id="259945"/>
    <lineage>
        <taxon>Bacteria</taxon>
        <taxon>Bacillati</taxon>
        <taxon>Cyanobacteriota</taxon>
        <taxon>Cyanophyceae</taxon>
        <taxon>Oscillatoriophycideae</taxon>
        <taxon>Oscillatoriales</taxon>
        <taxon>Microcoleaceae</taxon>
        <taxon>Microcoleus</taxon>
        <taxon>environmental samples</taxon>
    </lineage>
</organism>